<keyword evidence="8" id="KW-0342">GTP-binding</keyword>
<organism evidence="13 14">
    <name type="scientific">Liparis tanakae</name>
    <name type="common">Tanaka's snailfish</name>
    <dbReference type="NCBI Taxonomy" id="230148"/>
    <lineage>
        <taxon>Eukaryota</taxon>
        <taxon>Metazoa</taxon>
        <taxon>Chordata</taxon>
        <taxon>Craniata</taxon>
        <taxon>Vertebrata</taxon>
        <taxon>Euteleostomi</taxon>
        <taxon>Actinopterygii</taxon>
        <taxon>Neopterygii</taxon>
        <taxon>Teleostei</taxon>
        <taxon>Neoteleostei</taxon>
        <taxon>Acanthomorphata</taxon>
        <taxon>Eupercaria</taxon>
        <taxon>Perciformes</taxon>
        <taxon>Cottioidei</taxon>
        <taxon>Cottales</taxon>
        <taxon>Liparidae</taxon>
        <taxon>Liparis</taxon>
    </lineage>
</organism>
<reference evidence="13 14" key="1">
    <citation type="submission" date="2019-03" db="EMBL/GenBank/DDBJ databases">
        <title>First draft genome of Liparis tanakae, snailfish: a comprehensive survey of snailfish specific genes.</title>
        <authorList>
            <person name="Kim W."/>
            <person name="Song I."/>
            <person name="Jeong J.-H."/>
            <person name="Kim D."/>
            <person name="Kim S."/>
            <person name="Ryu S."/>
            <person name="Song J.Y."/>
            <person name="Lee S.K."/>
        </authorList>
    </citation>
    <scope>NUCLEOTIDE SEQUENCE [LARGE SCALE GENOMIC DNA]</scope>
    <source>
        <tissue evidence="13">Muscle</tissue>
    </source>
</reference>
<feature type="compositionally biased region" description="Low complexity" evidence="11">
    <location>
        <begin position="142"/>
        <end position="158"/>
    </location>
</feature>
<comment type="catalytic activity">
    <reaction evidence="10">
        <text>GTP + H2O = GDP + phosphate + H(+)</text>
        <dbReference type="Rhea" id="RHEA:19669"/>
        <dbReference type="ChEBI" id="CHEBI:15377"/>
        <dbReference type="ChEBI" id="CHEBI:15378"/>
        <dbReference type="ChEBI" id="CHEBI:37565"/>
        <dbReference type="ChEBI" id="CHEBI:43474"/>
        <dbReference type="ChEBI" id="CHEBI:58189"/>
    </reaction>
    <physiologicalReaction direction="left-to-right" evidence="10">
        <dbReference type="Rhea" id="RHEA:19670"/>
    </physiologicalReaction>
</comment>
<dbReference type="GO" id="GO:0005525">
    <property type="term" value="F:GTP binding"/>
    <property type="evidence" value="ECO:0007669"/>
    <property type="project" value="UniProtKB-KW"/>
</dbReference>
<keyword evidence="6" id="KW-0547">Nucleotide-binding</keyword>
<dbReference type="Pfam" id="PF00091">
    <property type="entry name" value="Tubulin"/>
    <property type="match status" value="1"/>
</dbReference>
<dbReference type="InterPro" id="IPR003008">
    <property type="entry name" value="Tubulin_FtsZ_GTPase"/>
</dbReference>
<evidence type="ECO:0000256" key="7">
    <source>
        <dbReference type="ARBA" id="ARBA00022801"/>
    </source>
</evidence>
<dbReference type="Proteomes" id="UP000314294">
    <property type="component" value="Unassembled WGS sequence"/>
</dbReference>
<comment type="subcellular location">
    <subcellularLocation>
        <location evidence="2">Cytoplasm</location>
        <location evidence="2">Cytoskeleton</location>
    </subcellularLocation>
</comment>
<keyword evidence="7" id="KW-0378">Hydrolase</keyword>
<dbReference type="EMBL" id="SRLO01000615">
    <property type="protein sequence ID" value="TNN50483.1"/>
    <property type="molecule type" value="Genomic_DNA"/>
</dbReference>
<name>A0A4Z2GC25_9TELE</name>
<feature type="domain" description="Tubulin/FtsZ GTPase" evidence="12">
    <location>
        <begin position="28"/>
        <end position="88"/>
    </location>
</feature>
<dbReference type="PANTHER" id="PTHR11588">
    <property type="entry name" value="TUBULIN"/>
    <property type="match status" value="1"/>
</dbReference>
<dbReference type="GO" id="GO:0016787">
    <property type="term" value="F:hydrolase activity"/>
    <property type="evidence" value="ECO:0007669"/>
    <property type="project" value="UniProtKB-KW"/>
</dbReference>
<evidence type="ECO:0000313" key="13">
    <source>
        <dbReference type="EMBL" id="TNN50483.1"/>
    </source>
</evidence>
<evidence type="ECO:0000256" key="9">
    <source>
        <dbReference type="ARBA" id="ARBA00023212"/>
    </source>
</evidence>
<dbReference type="GO" id="GO:0005874">
    <property type="term" value="C:microtubule"/>
    <property type="evidence" value="ECO:0007669"/>
    <property type="project" value="UniProtKB-KW"/>
</dbReference>
<evidence type="ECO:0000259" key="12">
    <source>
        <dbReference type="Pfam" id="PF00091"/>
    </source>
</evidence>
<comment type="similarity">
    <text evidence="3">Belongs to the tubulin family.</text>
</comment>
<dbReference type="GO" id="GO:0005200">
    <property type="term" value="F:structural constituent of cytoskeleton"/>
    <property type="evidence" value="ECO:0007669"/>
    <property type="project" value="InterPro"/>
</dbReference>
<dbReference type="InterPro" id="IPR002452">
    <property type="entry name" value="Alpha_tubulin"/>
</dbReference>
<comment type="caution">
    <text evidence="13">The sequence shown here is derived from an EMBL/GenBank/DDBJ whole genome shotgun (WGS) entry which is preliminary data.</text>
</comment>
<dbReference type="SUPFAM" id="SSF52490">
    <property type="entry name" value="Tubulin nucleotide-binding domain-like"/>
    <property type="match status" value="1"/>
</dbReference>
<keyword evidence="4" id="KW-0963">Cytoplasm</keyword>
<evidence type="ECO:0000256" key="10">
    <source>
        <dbReference type="ARBA" id="ARBA00049117"/>
    </source>
</evidence>
<dbReference type="GO" id="GO:0007017">
    <property type="term" value="P:microtubule-based process"/>
    <property type="evidence" value="ECO:0007669"/>
    <property type="project" value="InterPro"/>
</dbReference>
<evidence type="ECO:0000256" key="1">
    <source>
        <dbReference type="ARBA" id="ARBA00001946"/>
    </source>
</evidence>
<evidence type="ECO:0000256" key="6">
    <source>
        <dbReference type="ARBA" id="ARBA00022741"/>
    </source>
</evidence>
<proteinExistence type="inferred from homology"/>
<evidence type="ECO:0000256" key="4">
    <source>
        <dbReference type="ARBA" id="ARBA00022490"/>
    </source>
</evidence>
<protein>
    <submittedName>
        <fullName evidence="13">Tubulin alpha-1C chain</fullName>
    </submittedName>
</protein>
<keyword evidence="5" id="KW-0493">Microtubule</keyword>
<sequence length="212" mass="22970">MEDLDLAPSPNGSQGRRTRSGTLIRLLIGNACWELYCLEHSIQPDGQKSNDKTIVGGDNSFNTFFSETGAGKHVPRAVFVDLEPTVIAAGAPVPGGRQVLVHGPAVRDEAQAQLEVPGQAAVRGQRQHQQRGDQEEAHHQQGHAAAVGQQVRAVGGRPVRTDLGTPEEDQLERRGGRQEQDAVEAHTHTTKHSCVSTWGLKALLMGIFHHRI</sequence>
<evidence type="ECO:0000256" key="5">
    <source>
        <dbReference type="ARBA" id="ARBA00022701"/>
    </source>
</evidence>
<evidence type="ECO:0000256" key="2">
    <source>
        <dbReference type="ARBA" id="ARBA00004245"/>
    </source>
</evidence>
<dbReference type="Gene3D" id="3.40.50.1440">
    <property type="entry name" value="Tubulin/FtsZ, GTPase domain"/>
    <property type="match status" value="1"/>
</dbReference>
<dbReference type="InterPro" id="IPR000217">
    <property type="entry name" value="Tubulin"/>
</dbReference>
<feature type="region of interest" description="Disordered" evidence="11">
    <location>
        <begin position="115"/>
        <end position="188"/>
    </location>
</feature>
<feature type="compositionally biased region" description="Basic and acidic residues" evidence="11">
    <location>
        <begin position="130"/>
        <end position="139"/>
    </location>
</feature>
<accession>A0A4Z2GC25</accession>
<evidence type="ECO:0000256" key="3">
    <source>
        <dbReference type="ARBA" id="ARBA00009636"/>
    </source>
</evidence>
<comment type="cofactor">
    <cofactor evidence="1">
        <name>Mg(2+)</name>
        <dbReference type="ChEBI" id="CHEBI:18420"/>
    </cofactor>
</comment>
<evidence type="ECO:0000256" key="8">
    <source>
        <dbReference type="ARBA" id="ARBA00023134"/>
    </source>
</evidence>
<evidence type="ECO:0000256" key="11">
    <source>
        <dbReference type="SAM" id="MobiDB-lite"/>
    </source>
</evidence>
<keyword evidence="14" id="KW-1185">Reference proteome</keyword>
<dbReference type="PRINTS" id="PR01161">
    <property type="entry name" value="TUBULIN"/>
</dbReference>
<gene>
    <name evidence="13" type="primary">TUBA1C</name>
    <name evidence="13" type="ORF">EYF80_039293</name>
</gene>
<keyword evidence="9" id="KW-0206">Cytoskeleton</keyword>
<evidence type="ECO:0000313" key="14">
    <source>
        <dbReference type="Proteomes" id="UP000314294"/>
    </source>
</evidence>
<dbReference type="OrthoDB" id="1662883at2759"/>
<dbReference type="InterPro" id="IPR036525">
    <property type="entry name" value="Tubulin/FtsZ_GTPase_sf"/>
</dbReference>
<dbReference type="AlphaFoldDB" id="A0A4Z2GC25"/>
<dbReference type="PRINTS" id="PR01162">
    <property type="entry name" value="ALPHATUBULIN"/>
</dbReference>
<feature type="compositionally biased region" description="Basic and acidic residues" evidence="11">
    <location>
        <begin position="171"/>
        <end position="187"/>
    </location>
</feature>